<protein>
    <submittedName>
        <fullName evidence="1">Uncharacterized protein</fullName>
    </submittedName>
</protein>
<gene>
    <name evidence="1" type="ORF">XELAEV_18024737mg</name>
</gene>
<sequence>MRWIKLIYYYNIQSHSSSQWVASFCRSFERDLRQVKVQYVSTYANCHCSTVVSSHLCHTESLHINVNSTACCTNS</sequence>
<evidence type="ECO:0000313" key="1">
    <source>
        <dbReference type="EMBL" id="OCT82222.1"/>
    </source>
</evidence>
<dbReference type="EMBL" id="CM004473">
    <property type="protein sequence ID" value="OCT82222.1"/>
    <property type="molecule type" value="Genomic_DNA"/>
</dbReference>
<name>A0A974CZG9_XENLA</name>
<reference evidence="2" key="1">
    <citation type="journal article" date="2016" name="Nature">
        <title>Genome evolution in the allotetraploid frog Xenopus laevis.</title>
        <authorList>
            <person name="Session A.M."/>
            <person name="Uno Y."/>
            <person name="Kwon T."/>
            <person name="Chapman J.A."/>
            <person name="Toyoda A."/>
            <person name="Takahashi S."/>
            <person name="Fukui A."/>
            <person name="Hikosaka A."/>
            <person name="Suzuki A."/>
            <person name="Kondo M."/>
            <person name="van Heeringen S.J."/>
            <person name="Quigley I."/>
            <person name="Heinz S."/>
            <person name="Ogino H."/>
            <person name="Ochi H."/>
            <person name="Hellsten U."/>
            <person name="Lyons J.B."/>
            <person name="Simakov O."/>
            <person name="Putnam N."/>
            <person name="Stites J."/>
            <person name="Kuroki Y."/>
            <person name="Tanaka T."/>
            <person name="Michiue T."/>
            <person name="Watanabe M."/>
            <person name="Bogdanovic O."/>
            <person name="Lister R."/>
            <person name="Georgiou G."/>
            <person name="Paranjpe S.S."/>
            <person name="van Kruijsbergen I."/>
            <person name="Shu S."/>
            <person name="Carlson J."/>
            <person name="Kinoshita T."/>
            <person name="Ohta Y."/>
            <person name="Mawaribuchi S."/>
            <person name="Jenkins J."/>
            <person name="Grimwood J."/>
            <person name="Schmutz J."/>
            <person name="Mitros T."/>
            <person name="Mozaffari S.V."/>
            <person name="Suzuki Y."/>
            <person name="Haramoto Y."/>
            <person name="Yamamoto T.S."/>
            <person name="Takagi C."/>
            <person name="Heald R."/>
            <person name="Miller K."/>
            <person name="Haudenschild C."/>
            <person name="Kitzman J."/>
            <person name="Nakayama T."/>
            <person name="Izutsu Y."/>
            <person name="Robert J."/>
            <person name="Fortriede J."/>
            <person name="Burns K."/>
            <person name="Lotay V."/>
            <person name="Karimi K."/>
            <person name="Yasuoka Y."/>
            <person name="Dichmann D.S."/>
            <person name="Flajnik M.F."/>
            <person name="Houston D.W."/>
            <person name="Shendure J."/>
            <person name="DuPasquier L."/>
            <person name="Vize P.D."/>
            <person name="Zorn A.M."/>
            <person name="Ito M."/>
            <person name="Marcotte E.M."/>
            <person name="Wallingford J.B."/>
            <person name="Ito Y."/>
            <person name="Asashima M."/>
            <person name="Ueno N."/>
            <person name="Matsuda Y."/>
            <person name="Veenstra G.J."/>
            <person name="Fujiyama A."/>
            <person name="Harland R.M."/>
            <person name="Taira M."/>
            <person name="Rokhsar D.S."/>
        </authorList>
    </citation>
    <scope>NUCLEOTIDE SEQUENCE [LARGE SCALE GENOMIC DNA]</scope>
    <source>
        <strain evidence="2">J</strain>
    </source>
</reference>
<proteinExistence type="predicted"/>
<dbReference type="AlphaFoldDB" id="A0A974CZG9"/>
<dbReference type="Proteomes" id="UP000694892">
    <property type="component" value="Chromosome 4S"/>
</dbReference>
<accession>A0A974CZG9</accession>
<organism evidence="1 2">
    <name type="scientific">Xenopus laevis</name>
    <name type="common">African clawed frog</name>
    <dbReference type="NCBI Taxonomy" id="8355"/>
    <lineage>
        <taxon>Eukaryota</taxon>
        <taxon>Metazoa</taxon>
        <taxon>Chordata</taxon>
        <taxon>Craniata</taxon>
        <taxon>Vertebrata</taxon>
        <taxon>Euteleostomi</taxon>
        <taxon>Amphibia</taxon>
        <taxon>Batrachia</taxon>
        <taxon>Anura</taxon>
        <taxon>Pipoidea</taxon>
        <taxon>Pipidae</taxon>
        <taxon>Xenopodinae</taxon>
        <taxon>Xenopus</taxon>
        <taxon>Xenopus</taxon>
    </lineage>
</organism>
<evidence type="ECO:0000313" key="2">
    <source>
        <dbReference type="Proteomes" id="UP000694892"/>
    </source>
</evidence>